<geneLocation type="plasmid" evidence="6">
    <name>pp97_e</name>
</geneLocation>
<dbReference type="PANTHER" id="PTHR38340">
    <property type="entry name" value="S-LAYER PROTEIN"/>
    <property type="match status" value="1"/>
</dbReference>
<dbReference type="Gene3D" id="2.150.10.10">
    <property type="entry name" value="Serralysin-like metalloprotease, C-terminal"/>
    <property type="match status" value="3"/>
</dbReference>
<dbReference type="OrthoDB" id="9816366at2"/>
<dbReference type="Pfam" id="PF14252">
    <property type="entry name" value="DUF4347"/>
    <property type="match status" value="1"/>
</dbReference>
<dbReference type="Pfam" id="PF00353">
    <property type="entry name" value="HemolysinCabind"/>
    <property type="match status" value="5"/>
</dbReference>
<evidence type="ECO:0000313" key="6">
    <source>
        <dbReference type="Proteomes" id="UP000183859"/>
    </source>
</evidence>
<dbReference type="InterPro" id="IPR018511">
    <property type="entry name" value="Hemolysin-typ_Ca-bd_CS"/>
</dbReference>
<keyword evidence="6" id="KW-1185">Reference proteome</keyword>
<dbReference type="SUPFAM" id="SSF51120">
    <property type="entry name" value="beta-Roll"/>
    <property type="match status" value="2"/>
</dbReference>
<dbReference type="PROSITE" id="PS00330">
    <property type="entry name" value="HEMOLYSIN_CALCIUM"/>
    <property type="match status" value="4"/>
</dbReference>
<proteinExistence type="predicted"/>
<accession>A0A1L3IBJ4</accession>
<feature type="domain" description="DUF4347" evidence="4">
    <location>
        <begin position="6"/>
        <end position="169"/>
    </location>
</feature>
<evidence type="ECO:0000313" key="5">
    <source>
        <dbReference type="EMBL" id="APG49423.1"/>
    </source>
</evidence>
<dbReference type="PRINTS" id="PR00313">
    <property type="entry name" value="CABNDNGRPT"/>
</dbReference>
<keyword evidence="2" id="KW-0964">Secreted</keyword>
<name>A0A1L3IBJ4_9RHOB</name>
<dbReference type="InterPro" id="IPR001343">
    <property type="entry name" value="Hemolysn_Ca-bd"/>
</dbReference>
<dbReference type="InterPro" id="IPR025592">
    <property type="entry name" value="DUF4347"/>
</dbReference>
<dbReference type="PANTHER" id="PTHR38340:SF1">
    <property type="entry name" value="S-LAYER PROTEIN"/>
    <property type="match status" value="1"/>
</dbReference>
<dbReference type="GO" id="GO:0005576">
    <property type="term" value="C:extracellular region"/>
    <property type="evidence" value="ECO:0007669"/>
    <property type="project" value="UniProtKB-SubCell"/>
</dbReference>
<reference evidence="6" key="1">
    <citation type="submission" date="2016-07" db="EMBL/GenBank/DDBJ databases">
        <title>Phaeobacter portensis sp. nov., a tropodithietic acid producing bacterium isolated from a German harbor.</title>
        <authorList>
            <person name="Freese H.M."/>
            <person name="Bunk B."/>
            <person name="Breider S."/>
            <person name="Brinkhoff T."/>
        </authorList>
    </citation>
    <scope>NUCLEOTIDE SEQUENCE [LARGE SCALE GENOMIC DNA]</scope>
    <source>
        <strain evidence="6">P97</strain>
        <plasmid evidence="6">pp97_e</plasmid>
    </source>
</reference>
<evidence type="ECO:0000256" key="2">
    <source>
        <dbReference type="ARBA" id="ARBA00022525"/>
    </source>
</evidence>
<dbReference type="RefSeq" id="WP_072506987.1">
    <property type="nucleotide sequence ID" value="NZ_CP016369.1"/>
</dbReference>
<keyword evidence="5" id="KW-0614">Plasmid</keyword>
<dbReference type="EMBL" id="CP016369">
    <property type="protein sequence ID" value="APG49423.1"/>
    <property type="molecule type" value="Genomic_DNA"/>
</dbReference>
<protein>
    <submittedName>
        <fullName evidence="5">Hemolysin-type calcium-binding protein repeat protein (2 copies)</fullName>
    </submittedName>
</protein>
<evidence type="ECO:0000256" key="1">
    <source>
        <dbReference type="ARBA" id="ARBA00004613"/>
    </source>
</evidence>
<feature type="compositionally biased region" description="Gly residues" evidence="3">
    <location>
        <begin position="1546"/>
        <end position="1559"/>
    </location>
</feature>
<evidence type="ECO:0000259" key="4">
    <source>
        <dbReference type="Pfam" id="PF14252"/>
    </source>
</evidence>
<sequence>MIDIQVFVFDPSVEQYQTLLQDLPEQAKIVLLDSDKPGLAQIADALRDMSGLSALHVVSHGDEGKLFIGNEVVTKSVITDNPEVMEVLGEALYPTGDILLYGCKVAATAQGEAFVTALAKATGANVAASQTLTGAAELGGDWTLGLQRGAVTTPVGVSATAQAQFSGVLSTVIDYSAYSNGGDNKADWADGSDGIADFPGITVTLDYGDGTEGANTFTNLNIRGAMNMAVGAVLGGNVGNTDGTFFNNDSNGFQLSGDGDFSFEGFTVIGRANSLSGDTFTIRGFNSSGTEVVTDSLDWGASGANVTATYNIGSGSWDSDAAWASVRTVVVDYSNDPDFQEFAVVSITVDAATPSNVVPALGGTPADDTATEDVATAIDLSAYNVSDADGDIITLTLAVDRGTIASTDGNGVTGGVTVANSGTGSMTLQGSAATLNTYLNDTTKIEFTTSSNDTTTATLTVTPSDGSATGTADTISINVTSVNDAPTLVATGDNPTYVEGATASGLFNTVTASTVEIGEVFTGLTLTVTNVSDGAAEVLNFDGSQVTLTHGFSATTATNGLSVTVSLSGTTATVSFSGASLSAAGLQTLVDGLSYENTSDDPTTSANRVVTLTETTDSGGTANGGDDSATLSLTSTVSITAVNDAPGLSNLSGDNATLLPGTVEDIDAGGNTTLTNADSGDYDGGFLLITDNGGNNTASGDFSVDGTTVTSDADATIAAGEIIAVNGVSIGTVHATDDGQGGNDLRIDFGANATNATIQSLIQNLSWGAAAGSGQQTFTITLNDNDGTANGGDQDVSVDFSMSIGNKPVIANLSGDTVAFVENGGNVALDTNADITVSDADGGNFNSGSLTVAFQSGQTAHDRIVIDTSANVALSAGQTAGSTVTVQGVMIGTLVAGSTGGASENLVVDLNANATPVRVQALITELSYSNTSDEPNTANRTLGVTIVDDVGITSDTATVTVTVAATDDAPTLTATGTDPNFIEGGAAMDLFQTVSADTIETGQTFTELRLTITNLADGSAEILNIDGSALALTDANTLTTATNSLSATVSVTGTTATVTLTSGTMSSAAVQTLVDAITYENTSEDPTNAPNRVVTITGLTDSGSATGSNENSATLSLASTVTVSPVNDAPVVDAVFAEAASQIVLGTGFADLSGLNDAAVSNLDSDDYQGGSLTIQQTSGTANGSWGVDGTLVTSDGDAVIAAGQTVQVNGVTVGTIDSTDVGANGGTLTINFTTGSATSANVQTLLQNLTYSAPSASGTRTFGLTLNDNDGITNGGDQDVSGTFDILVVSSPPVIGNLDGDSFTFTEGDNATPIDVGGNLTVSDPDDANFDQGTVTISYENGMQPEDRISVDVSGVVSLSAGLGNGSVVSVSGVTIGTVSATGTGGAGEDLVINLTAGATHAAMQSFLSTVQYDNTSGGAPTDGNREIGVRIVGGDGAISDLAVITINVDPASSGGGSSGGTPAPVETPMDVSAGDDNDTFSGTNYNDTINGGGGNDRITGDRGEDLLHGGKGVDTLRGGDGDDRLFLGLGNDRGVAGAGNDQLNGGGGNDMLHGGQGDDTLRGGQGADRVYGGQGSDSVRAGQGNDTVFAGSGADRVRGDLGNDQISLGTDDDRAFGGSGDDSLAGGNGADTLNGGMGDDLLRGGAGRDTFIFAGGRGNDRIADFNVQDDQLNLRDFGFTDREQALAFGMQSDGDFIFSFEDGSTLTLHNISLADLNEAVFLF</sequence>
<dbReference type="GO" id="GO:0005509">
    <property type="term" value="F:calcium ion binding"/>
    <property type="evidence" value="ECO:0007669"/>
    <property type="project" value="InterPro"/>
</dbReference>
<feature type="region of interest" description="Disordered" evidence="3">
    <location>
        <begin position="1544"/>
        <end position="1617"/>
    </location>
</feature>
<organism evidence="5 6">
    <name type="scientific">Phaeobacter porticola</name>
    <dbReference type="NCBI Taxonomy" id="1844006"/>
    <lineage>
        <taxon>Bacteria</taxon>
        <taxon>Pseudomonadati</taxon>
        <taxon>Pseudomonadota</taxon>
        <taxon>Alphaproteobacteria</taxon>
        <taxon>Rhodobacterales</taxon>
        <taxon>Roseobacteraceae</taxon>
        <taxon>Phaeobacter</taxon>
    </lineage>
</organism>
<dbReference type="KEGG" id="php:PhaeoP97_04073"/>
<evidence type="ECO:0000256" key="3">
    <source>
        <dbReference type="SAM" id="MobiDB-lite"/>
    </source>
</evidence>
<dbReference type="InterPro" id="IPR011049">
    <property type="entry name" value="Serralysin-like_metalloprot_C"/>
</dbReference>
<dbReference type="InterPro" id="IPR050557">
    <property type="entry name" value="RTX_toxin/Mannuronan_C5-epim"/>
</dbReference>
<gene>
    <name evidence="5" type="ORF">PhaeoP97_04073</name>
</gene>
<dbReference type="Proteomes" id="UP000183859">
    <property type="component" value="Plasmid pP97_e"/>
</dbReference>
<comment type="subcellular location">
    <subcellularLocation>
        <location evidence="1">Secreted</location>
    </subcellularLocation>
</comment>